<accession>A0A2S6NK15</accession>
<dbReference type="Proteomes" id="UP000239724">
    <property type="component" value="Unassembled WGS sequence"/>
</dbReference>
<comment type="caution">
    <text evidence="3">The sequence shown here is derived from an EMBL/GenBank/DDBJ whole genome shotgun (WGS) entry which is preliminary data.</text>
</comment>
<feature type="signal peptide" evidence="2">
    <location>
        <begin position="1"/>
        <end position="23"/>
    </location>
</feature>
<evidence type="ECO:0000256" key="1">
    <source>
        <dbReference type="SAM" id="MobiDB-lite"/>
    </source>
</evidence>
<feature type="compositionally biased region" description="Low complexity" evidence="1">
    <location>
        <begin position="64"/>
        <end position="74"/>
    </location>
</feature>
<keyword evidence="2" id="KW-0732">Signal</keyword>
<evidence type="ECO:0000313" key="3">
    <source>
        <dbReference type="EMBL" id="PPQ35233.1"/>
    </source>
</evidence>
<sequence>MRLPFVLLTVAGLGVGYTAPANAIGCISGGVAGAVAGHMAHHGVLGAIGGCVAGHEYHKHHKQAAQQQNVQQQNTTGAPESASQGTQPERTQ</sequence>
<protein>
    <recommendedName>
        <fullName evidence="5">Glycine zipper domain-containing protein</fullName>
    </recommendedName>
</protein>
<feature type="chain" id="PRO_5015403988" description="Glycine zipper domain-containing protein" evidence="2">
    <location>
        <begin position="24"/>
        <end position="92"/>
    </location>
</feature>
<keyword evidence="4" id="KW-1185">Reference proteome</keyword>
<dbReference type="AlphaFoldDB" id="A0A2S6NK15"/>
<evidence type="ECO:0000256" key="2">
    <source>
        <dbReference type="SAM" id="SignalP"/>
    </source>
</evidence>
<feature type="region of interest" description="Disordered" evidence="1">
    <location>
        <begin position="59"/>
        <end position="92"/>
    </location>
</feature>
<evidence type="ECO:0008006" key="5">
    <source>
        <dbReference type="Google" id="ProtNLM"/>
    </source>
</evidence>
<name>A0A2S6NK15_RHOGL</name>
<reference evidence="3 4" key="1">
    <citation type="journal article" date="2018" name="Arch. Microbiol.">
        <title>New insights into the metabolic potential of the phototrophic purple bacterium Rhodopila globiformis DSM 161(T) from its draft genome sequence and evidence for a vanadium-dependent nitrogenase.</title>
        <authorList>
            <person name="Imhoff J.F."/>
            <person name="Rahn T."/>
            <person name="Kunzel S."/>
            <person name="Neulinger S.C."/>
        </authorList>
    </citation>
    <scope>NUCLEOTIDE SEQUENCE [LARGE SCALE GENOMIC DNA]</scope>
    <source>
        <strain evidence="3 4">DSM 161</strain>
    </source>
</reference>
<proteinExistence type="predicted"/>
<evidence type="ECO:0000313" key="4">
    <source>
        <dbReference type="Proteomes" id="UP000239724"/>
    </source>
</evidence>
<feature type="compositionally biased region" description="Polar residues" evidence="1">
    <location>
        <begin position="75"/>
        <end position="92"/>
    </location>
</feature>
<dbReference type="EMBL" id="NHRY01000076">
    <property type="protein sequence ID" value="PPQ35233.1"/>
    <property type="molecule type" value="Genomic_DNA"/>
</dbReference>
<organism evidence="3 4">
    <name type="scientific">Rhodopila globiformis</name>
    <name type="common">Rhodopseudomonas globiformis</name>
    <dbReference type="NCBI Taxonomy" id="1071"/>
    <lineage>
        <taxon>Bacteria</taxon>
        <taxon>Pseudomonadati</taxon>
        <taxon>Pseudomonadota</taxon>
        <taxon>Alphaproteobacteria</taxon>
        <taxon>Acetobacterales</taxon>
        <taxon>Acetobacteraceae</taxon>
        <taxon>Rhodopila</taxon>
    </lineage>
</organism>
<gene>
    <name evidence="3" type="ORF">CCS01_08260</name>
</gene>